<accession>A0A5P6N841</accession>
<name>A0A5P6N841_9SPHN</name>
<dbReference type="InterPro" id="IPR019734">
    <property type="entry name" value="TPR_rpt"/>
</dbReference>
<dbReference type="SUPFAM" id="SSF48452">
    <property type="entry name" value="TPR-like"/>
    <property type="match status" value="2"/>
</dbReference>
<evidence type="ECO:0000256" key="2">
    <source>
        <dbReference type="ARBA" id="ARBA00022803"/>
    </source>
</evidence>
<dbReference type="EMBL" id="CP032228">
    <property type="protein sequence ID" value="QFI62109.1"/>
    <property type="molecule type" value="Genomic_DNA"/>
</dbReference>
<sequence length="560" mass="62537">MADAYFDIGDYRRQVTTNSPEAQLWFDRGLLWTYIFNPEEAVRCFEKAVEYDPQCAMAHWGIAFASGPNYNKAWRFFDPEDMARVLDVAHGALQRAQEAAVNATAFERDLIAALAPRFPAASTRDPEAFHALNLAYAEAMRKVYHTYPEDLDAAALFGDALMCVSPRALWDLDSGEPIGYGTVEARGVIEDALDRPGGHRHPVLNHLYIHLMEMSPYPEVALRAADDLRRLSPDGSHLAHMSTHIDNACGDWRRVVDSNIDAAAADDRYFARVETPGAWCTYYRAHNLMVGTYGAMMAGKSRVALDMAHRLNRVITPDFLNTSQPPMADFCESAGAMLPHALIRFGRWTDIIALDMPEDQYLYCSTTTMIHYAKGIAYSALRRIPEAEAARDQFLEAAARVPESRLNNLAIKQVDVQKVAAKMLEGELEYRKGNIDLAFDLLRQGIALEDALPYGDPPGWLQPIRHAYSALSIEQGRLEEAVAAYRIDLGLTRKLGRRRIRPNNVWSLHGLHECLTQLGRHDEARDIALQCDVAVASADVKIAASCFCRLTAFEGGRSTC</sequence>
<evidence type="ECO:0000313" key="5">
    <source>
        <dbReference type="Proteomes" id="UP000325385"/>
    </source>
</evidence>
<evidence type="ECO:0000256" key="1">
    <source>
        <dbReference type="ARBA" id="ARBA00022737"/>
    </source>
</evidence>
<dbReference type="Proteomes" id="UP000325385">
    <property type="component" value="Chromosome"/>
</dbReference>
<evidence type="ECO:0000313" key="4">
    <source>
        <dbReference type="EMBL" id="QFI62109.1"/>
    </source>
</evidence>
<dbReference type="PROSITE" id="PS50005">
    <property type="entry name" value="TPR"/>
    <property type="match status" value="1"/>
</dbReference>
<gene>
    <name evidence="4" type="ORF">D0Y83_01555</name>
</gene>
<dbReference type="InterPro" id="IPR013105">
    <property type="entry name" value="TPR_2"/>
</dbReference>
<dbReference type="RefSeq" id="WP_067674557.1">
    <property type="nucleotide sequence ID" value="NZ_CP032228.1"/>
</dbReference>
<evidence type="ECO:0000256" key="3">
    <source>
        <dbReference type="PROSITE-ProRule" id="PRU00339"/>
    </source>
</evidence>
<organism evidence="4 5">
    <name type="scientific">Qipengyuania flava</name>
    <dbReference type="NCBI Taxonomy" id="192812"/>
    <lineage>
        <taxon>Bacteria</taxon>
        <taxon>Pseudomonadati</taxon>
        <taxon>Pseudomonadota</taxon>
        <taxon>Alphaproteobacteria</taxon>
        <taxon>Sphingomonadales</taxon>
        <taxon>Erythrobacteraceae</taxon>
        <taxon>Qipengyuania</taxon>
    </lineage>
</organism>
<dbReference type="GeneID" id="69695968"/>
<dbReference type="PANTHER" id="PTHR45588:SF1">
    <property type="entry name" value="WW DOMAIN-CONTAINING PROTEIN"/>
    <property type="match status" value="1"/>
</dbReference>
<dbReference type="AlphaFoldDB" id="A0A5P6N841"/>
<dbReference type="PANTHER" id="PTHR45588">
    <property type="entry name" value="TPR DOMAIN-CONTAINING PROTEIN"/>
    <property type="match status" value="1"/>
</dbReference>
<feature type="repeat" description="TPR" evidence="3">
    <location>
        <begin position="22"/>
        <end position="55"/>
    </location>
</feature>
<dbReference type="SMART" id="SM00028">
    <property type="entry name" value="TPR"/>
    <property type="match status" value="3"/>
</dbReference>
<keyword evidence="1" id="KW-0677">Repeat</keyword>
<dbReference type="InterPro" id="IPR011990">
    <property type="entry name" value="TPR-like_helical_dom_sf"/>
</dbReference>
<reference evidence="5" key="1">
    <citation type="submission" date="2018-09" db="EMBL/GenBank/DDBJ databases">
        <title>Nocardia yunnanensis sp. nov., an actinomycete isolated from a soil sample.</title>
        <authorList>
            <person name="Zhang J."/>
        </authorList>
    </citation>
    <scope>NUCLEOTIDE SEQUENCE [LARGE SCALE GENOMIC DNA]</scope>
    <source>
        <strain evidence="5">21-3</strain>
    </source>
</reference>
<protein>
    <submittedName>
        <fullName evidence="4">Tetratricopeptide repeat protein</fullName>
    </submittedName>
</protein>
<keyword evidence="2 3" id="KW-0802">TPR repeat</keyword>
<proteinExistence type="predicted"/>
<dbReference type="Pfam" id="PF07719">
    <property type="entry name" value="TPR_2"/>
    <property type="match status" value="1"/>
</dbReference>
<dbReference type="Gene3D" id="1.25.40.10">
    <property type="entry name" value="Tetratricopeptide repeat domain"/>
    <property type="match status" value="2"/>
</dbReference>